<dbReference type="InterPro" id="IPR013783">
    <property type="entry name" value="Ig-like_fold"/>
</dbReference>
<feature type="region of interest" description="Disordered" evidence="1">
    <location>
        <begin position="843"/>
        <end position="875"/>
    </location>
</feature>
<dbReference type="EMBL" id="LR797467">
    <property type="protein sequence ID" value="CAB4218478.1"/>
    <property type="molecule type" value="Genomic_DNA"/>
</dbReference>
<evidence type="ECO:0000313" key="3">
    <source>
        <dbReference type="EMBL" id="CAB4199710.1"/>
    </source>
</evidence>
<dbReference type="EMBL" id="LR796956">
    <property type="protein sequence ID" value="CAB4177490.1"/>
    <property type="molecule type" value="Genomic_DNA"/>
</dbReference>
<protein>
    <submittedName>
        <fullName evidence="2">Uncharacterized protein</fullName>
    </submittedName>
</protein>
<reference evidence="2" key="1">
    <citation type="submission" date="2020-05" db="EMBL/GenBank/DDBJ databases">
        <authorList>
            <person name="Chiriac C."/>
            <person name="Salcher M."/>
            <person name="Ghai R."/>
            <person name="Kavagutti S V."/>
        </authorList>
    </citation>
    <scope>NUCLEOTIDE SEQUENCE</scope>
</reference>
<evidence type="ECO:0000313" key="4">
    <source>
        <dbReference type="EMBL" id="CAB4218478.1"/>
    </source>
</evidence>
<dbReference type="EMBL" id="LR797299">
    <property type="protein sequence ID" value="CAB4199710.1"/>
    <property type="molecule type" value="Genomic_DNA"/>
</dbReference>
<feature type="compositionally biased region" description="Low complexity" evidence="1">
    <location>
        <begin position="850"/>
        <end position="861"/>
    </location>
</feature>
<dbReference type="Gene3D" id="2.60.40.10">
    <property type="entry name" value="Immunoglobulins"/>
    <property type="match status" value="1"/>
</dbReference>
<evidence type="ECO:0000313" key="2">
    <source>
        <dbReference type="EMBL" id="CAB4177490.1"/>
    </source>
</evidence>
<organism evidence="2">
    <name type="scientific">uncultured Caudovirales phage</name>
    <dbReference type="NCBI Taxonomy" id="2100421"/>
    <lineage>
        <taxon>Viruses</taxon>
        <taxon>Duplodnaviria</taxon>
        <taxon>Heunggongvirae</taxon>
        <taxon>Uroviricota</taxon>
        <taxon>Caudoviricetes</taxon>
        <taxon>Peduoviridae</taxon>
        <taxon>Maltschvirus</taxon>
        <taxon>Maltschvirus maltsch</taxon>
    </lineage>
</organism>
<sequence length="911" mass="98469">MPLVTTSKTFYTTEDATPLANWNSGTGAETSNGYWNGVYRALPVGVVLGNVYSMRSLFKIPINFATLVGPNNEPLSNITGANLLLTYYNVSTGNVVQNTGTRTVDFHQELVYWAETTIGSDDPATGWKGGSPYTFASVAQGAGDYDATPFASKTYTGTIANNAVTTLDCIDFIANIAPSTVKVNGSNGGGDTNRGILMRQSDVTQANNGAQYYSRQGSSTKCPRITITYQYTTNQAPTAPTPLSPRNGVLQTGNNVDFSATFNDPDTGDTPSKFDIQVSTSPTFTTTSQAQIAASTTLYNKTVTDTTSPLNTSVPRVGNFVSDNTNYYWRIRSYDALGAGPSPWSSDANAYFTVPTDTTGTPPPVGGNPDYTTTKSNARNKYRLEFYPMLSGLTGFDSLPSAVIFDAKAIGVGHMVNSAGEFFFTLPSDHKQIAKLVPQRTFWRASRWDEYSNLYRVMGEGLLTNTMQTANEVVFYGTDKLGMANRSIVSTSDVSATYSHVGVTLEQLHDSIFRRVSRSYAVTAASVASGIVTYTSANHKFVIGDVVSVTNMGVHTVSLGTVTDVTPNTSFSMKTAATGSVTSAGTATLATTVMDMGWGSSPATYFRDYSVTNPTYPTATETKSVQVSGRPLVEALSGFADILMAGTTNKVIIENANIGQPAAKIDTMNVALRHRHVQATDIIKPLWWFQYGVNVKRYKIEDNLDKMATRASVINRNLDSSTSSSYYSGTTDAALYAQYGLIDNIEIINEERNDINFAAQLQYNLAPDRLFTVVTDVVPNSIIPFKGYAVGDDITVHIVHGTTSVKKTLTVVAQQWIGNSNGAEFIAFSFAPRIEQSFIIEASTPEDAPGASSSGSSYRGKGSTKDKTNSAESLNDILGRDTYSWEMRDHGTDNHRIVVDPNERGRNRIKT</sequence>
<feature type="region of interest" description="Disordered" evidence="1">
    <location>
        <begin position="887"/>
        <end position="911"/>
    </location>
</feature>
<name>A0A6J5PZN9_9CAUD</name>
<evidence type="ECO:0000256" key="1">
    <source>
        <dbReference type="SAM" id="MobiDB-lite"/>
    </source>
</evidence>
<accession>A0A6J5PZN9</accession>
<gene>
    <name evidence="2" type="ORF">UFOVP1005_8</name>
    <name evidence="3" type="ORF">UFOVP1344_8</name>
    <name evidence="4" type="ORF">UFOVP1602_32</name>
</gene>
<proteinExistence type="predicted"/>